<dbReference type="EMBL" id="CP049866">
    <property type="protein sequence ID" value="QIK77081.1"/>
    <property type="molecule type" value="Genomic_DNA"/>
</dbReference>
<organism evidence="2 3">
    <name type="scientific">Nocardioides piscis</name>
    <dbReference type="NCBI Taxonomy" id="2714938"/>
    <lineage>
        <taxon>Bacteria</taxon>
        <taxon>Bacillati</taxon>
        <taxon>Actinomycetota</taxon>
        <taxon>Actinomycetes</taxon>
        <taxon>Propionibacteriales</taxon>
        <taxon>Nocardioidaceae</taxon>
        <taxon>Nocardioides</taxon>
    </lineage>
</organism>
<proteinExistence type="predicted"/>
<protein>
    <submittedName>
        <fullName evidence="2">Uncharacterized protein</fullName>
    </submittedName>
</protein>
<gene>
    <name evidence="2" type="ORF">G7071_18215</name>
</gene>
<evidence type="ECO:0000256" key="1">
    <source>
        <dbReference type="SAM" id="Coils"/>
    </source>
</evidence>
<sequence>MSGDVTRSAADRVTELERELQLARREVKWVCTDQEHLTEALQRVRRQRAKLRDQSESLATALAAELSAAYWREQKASHRRVRLRAADPEATLVREVESSPLFDAGWYLRQHQRTIIEHHLAPAVHYVRHANERRLDPSEGFSTDRYLLRHPEARDSGVPALVHALRNGLLEDGLVAPGSLGVEVSAED</sequence>
<evidence type="ECO:0000313" key="2">
    <source>
        <dbReference type="EMBL" id="QIK77081.1"/>
    </source>
</evidence>
<dbReference type="KEGG" id="npi:G7071_18215"/>
<dbReference type="AlphaFoldDB" id="A0A6G7YK07"/>
<dbReference type="Proteomes" id="UP000502035">
    <property type="component" value="Chromosome"/>
</dbReference>
<keyword evidence="3" id="KW-1185">Reference proteome</keyword>
<keyword evidence="1" id="KW-0175">Coiled coil</keyword>
<accession>A0A6G7YK07</accession>
<evidence type="ECO:0000313" key="3">
    <source>
        <dbReference type="Proteomes" id="UP000502035"/>
    </source>
</evidence>
<feature type="coiled-coil region" evidence="1">
    <location>
        <begin position="6"/>
        <end position="61"/>
    </location>
</feature>
<reference evidence="2 3" key="1">
    <citation type="submission" date="2020-03" db="EMBL/GenBank/DDBJ databases">
        <title>Nocardioides sp. nov., isolated from fish.</title>
        <authorList>
            <person name="Hyun D.-W."/>
            <person name="Bae J.-W."/>
        </authorList>
    </citation>
    <scope>NUCLEOTIDE SEQUENCE [LARGE SCALE GENOMIC DNA]</scope>
    <source>
        <strain evidence="2 3">HDW12A</strain>
    </source>
</reference>
<name>A0A6G7YK07_9ACTN</name>
<dbReference type="RefSeq" id="WP_166320764.1">
    <property type="nucleotide sequence ID" value="NZ_CP049866.1"/>
</dbReference>